<dbReference type="OrthoDB" id="2757610at2759"/>
<keyword evidence="1" id="KW-0812">Transmembrane</keyword>
<keyword evidence="4" id="KW-1185">Reference proteome</keyword>
<dbReference type="Pfam" id="PF20151">
    <property type="entry name" value="DUF6533"/>
    <property type="match status" value="1"/>
</dbReference>
<evidence type="ECO:0000259" key="2">
    <source>
        <dbReference type="Pfam" id="PF20151"/>
    </source>
</evidence>
<reference evidence="3 4" key="1">
    <citation type="journal article" date="2016" name="Mol. Biol. Evol.">
        <title>Comparative Genomics of Early-Diverging Mushroom-Forming Fungi Provides Insights into the Origins of Lignocellulose Decay Capabilities.</title>
        <authorList>
            <person name="Nagy L.G."/>
            <person name="Riley R."/>
            <person name="Tritt A."/>
            <person name="Adam C."/>
            <person name="Daum C."/>
            <person name="Floudas D."/>
            <person name="Sun H."/>
            <person name="Yadav J.S."/>
            <person name="Pangilinan J."/>
            <person name="Larsson K.H."/>
            <person name="Matsuura K."/>
            <person name="Barry K."/>
            <person name="Labutti K."/>
            <person name="Kuo R."/>
            <person name="Ohm R.A."/>
            <person name="Bhattacharya S.S."/>
            <person name="Shirouzu T."/>
            <person name="Yoshinaga Y."/>
            <person name="Martin F.M."/>
            <person name="Grigoriev I.V."/>
            <person name="Hibbett D.S."/>
        </authorList>
    </citation>
    <scope>NUCLEOTIDE SEQUENCE [LARGE SCALE GENOMIC DNA]</scope>
    <source>
        <strain evidence="3 4">L-15889</strain>
    </source>
</reference>
<gene>
    <name evidence="3" type="ORF">DAEQUDRAFT_738314</name>
</gene>
<proteinExistence type="predicted"/>
<feature type="transmembrane region" description="Helical" evidence="1">
    <location>
        <begin position="186"/>
        <end position="206"/>
    </location>
</feature>
<evidence type="ECO:0000256" key="1">
    <source>
        <dbReference type="SAM" id="Phobius"/>
    </source>
</evidence>
<organism evidence="3 4">
    <name type="scientific">Daedalea quercina L-15889</name>
    <dbReference type="NCBI Taxonomy" id="1314783"/>
    <lineage>
        <taxon>Eukaryota</taxon>
        <taxon>Fungi</taxon>
        <taxon>Dikarya</taxon>
        <taxon>Basidiomycota</taxon>
        <taxon>Agaricomycotina</taxon>
        <taxon>Agaricomycetes</taxon>
        <taxon>Polyporales</taxon>
        <taxon>Fomitopsis</taxon>
    </lineage>
</organism>
<accession>A0A165QAF9</accession>
<feature type="domain" description="DUF6533" evidence="2">
    <location>
        <begin position="10"/>
        <end position="53"/>
    </location>
</feature>
<feature type="transmembrane region" description="Helical" evidence="1">
    <location>
        <begin position="149"/>
        <end position="166"/>
    </location>
</feature>
<sequence length="392" mass="43685">MQFVDITNSVSLAVTTAVLYEYGLTFERETQQYWSRRLDIPGALFFANRYLCLLSRFVVLIAVFVRPSPASGLFATAVHRIGDVLRNIYSHRPYGHYRGRAVLSAARVYALWHGNIWPSLSVFVFGLVLPSFSLGIGEGIFTSLTTARFISIVPDLLVVVFTWIKTRRLIASARVAGFAATLPKALRRGGIFYFALAAIIMSRFMLSLREVMHSKQHLVQVTRTDYDSIMGTLGDWMEEDSDCDVDELEFETAGEVQLSTLSTFQSRNSDQAQQVRGSFSLVPCSHENGSIRKCSTAHWPLECASPIPQCRMDDALHLHDGVMMCCSTAVGAAVHVMIMMRHTCQSLFKALHQPSDLDDGIKMATKKSDTQVLIVRRAPSLQKVASQETQGC</sequence>
<evidence type="ECO:0000313" key="3">
    <source>
        <dbReference type="EMBL" id="KZT69212.1"/>
    </source>
</evidence>
<dbReference type="Proteomes" id="UP000076727">
    <property type="component" value="Unassembled WGS sequence"/>
</dbReference>
<name>A0A165QAF9_9APHY</name>
<dbReference type="EMBL" id="KV429060">
    <property type="protein sequence ID" value="KZT69212.1"/>
    <property type="molecule type" value="Genomic_DNA"/>
</dbReference>
<dbReference type="AlphaFoldDB" id="A0A165QAF9"/>
<dbReference type="InterPro" id="IPR045340">
    <property type="entry name" value="DUF6533"/>
</dbReference>
<protein>
    <recommendedName>
        <fullName evidence="2">DUF6533 domain-containing protein</fullName>
    </recommendedName>
</protein>
<keyword evidence="1" id="KW-0472">Membrane</keyword>
<feature type="transmembrane region" description="Helical" evidence="1">
    <location>
        <begin position="116"/>
        <end position="137"/>
    </location>
</feature>
<evidence type="ECO:0000313" key="4">
    <source>
        <dbReference type="Proteomes" id="UP000076727"/>
    </source>
</evidence>
<keyword evidence="1" id="KW-1133">Transmembrane helix</keyword>